<dbReference type="Pfam" id="PF00202">
    <property type="entry name" value="Aminotran_3"/>
    <property type="match status" value="1"/>
</dbReference>
<dbReference type="EC" id="2.6.1.11" evidence="6"/>
<dbReference type="NCBIfam" id="NF002325">
    <property type="entry name" value="PRK01278.1"/>
    <property type="match status" value="1"/>
</dbReference>
<accession>A0ABW4XJ90</accession>
<dbReference type="CDD" id="cd00610">
    <property type="entry name" value="OAT_like"/>
    <property type="match status" value="1"/>
</dbReference>
<dbReference type="InterPro" id="IPR015424">
    <property type="entry name" value="PyrdxlP-dep_Trfase"/>
</dbReference>
<dbReference type="InterPro" id="IPR049704">
    <property type="entry name" value="Aminotrans_3_PPA_site"/>
</dbReference>
<sequence>MSSLIHLLDKPEVHFVSGLGDWLVGSDERRYLDFVQGWAVNCLGHAYPQLADAVSQQAHRLFTPSPAYHNDKVMQLADKLTTLSGLDRANFVNSGAEANEAAIKLARKWGQLHKKGAYRMITFKDGFHGRTLATMSASGKPAFGPLFEPKVDGFDKVRFNDLSAVEAMLSDDHVAIMLELIQGEGGVVEASKEFVLGLRVLCDKHKLLLIIDEVQTGIGRTGELFAYQHYGIKPDILTLGKGLGGGIPIAAMVAQEHCLCFSPGDQGSTFGGNPLSAAAGLAVLEEVAAPSFLANVRRQAEKLRSLLTQISDDFELGHVYGRGLLLALNTHGSHQVDAHEIEKRAFQECLLVNGLRPHLLRVMPALNVTDEALLVFDQKLRRVLQSCS</sequence>
<dbReference type="InterPro" id="IPR005814">
    <property type="entry name" value="Aminotrans_3"/>
</dbReference>
<reference evidence="7" key="1">
    <citation type="journal article" date="2019" name="Int. J. Syst. Evol. Microbiol.">
        <title>The Global Catalogue of Microorganisms (GCM) 10K type strain sequencing project: providing services to taxonomists for standard genome sequencing and annotation.</title>
        <authorList>
            <consortium name="The Broad Institute Genomics Platform"/>
            <consortium name="The Broad Institute Genome Sequencing Center for Infectious Disease"/>
            <person name="Wu L."/>
            <person name="Ma J."/>
        </authorList>
    </citation>
    <scope>NUCLEOTIDE SEQUENCE [LARGE SCALE GENOMIC DNA]</scope>
    <source>
        <strain evidence="7">CGMCC 1.10992</strain>
    </source>
</reference>
<evidence type="ECO:0000256" key="1">
    <source>
        <dbReference type="ARBA" id="ARBA00001933"/>
    </source>
</evidence>
<dbReference type="Proteomes" id="UP001597380">
    <property type="component" value="Unassembled WGS sequence"/>
</dbReference>
<comment type="caution">
    <text evidence="6">The sequence shown here is derived from an EMBL/GenBank/DDBJ whole genome shotgun (WGS) entry which is preliminary data.</text>
</comment>
<keyword evidence="4 5" id="KW-0663">Pyridoxal phosphate</keyword>
<evidence type="ECO:0000256" key="3">
    <source>
        <dbReference type="ARBA" id="ARBA00022679"/>
    </source>
</evidence>
<dbReference type="PANTHER" id="PTHR11986:SF79">
    <property type="entry name" value="ACETYLORNITHINE AMINOTRANSFERASE, MITOCHONDRIAL"/>
    <property type="match status" value="1"/>
</dbReference>
<dbReference type="PANTHER" id="PTHR11986">
    <property type="entry name" value="AMINOTRANSFERASE CLASS III"/>
    <property type="match status" value="1"/>
</dbReference>
<comment type="cofactor">
    <cofactor evidence="1">
        <name>pyridoxal 5'-phosphate</name>
        <dbReference type="ChEBI" id="CHEBI:597326"/>
    </cofactor>
</comment>
<dbReference type="Gene3D" id="3.90.1150.10">
    <property type="entry name" value="Aspartate Aminotransferase, domain 1"/>
    <property type="match status" value="1"/>
</dbReference>
<keyword evidence="2 6" id="KW-0032">Aminotransferase</keyword>
<dbReference type="RefSeq" id="WP_345338504.1">
    <property type="nucleotide sequence ID" value="NZ_BAABLI010000005.1"/>
</dbReference>
<evidence type="ECO:0000313" key="7">
    <source>
        <dbReference type="Proteomes" id="UP001597380"/>
    </source>
</evidence>
<evidence type="ECO:0000256" key="4">
    <source>
        <dbReference type="ARBA" id="ARBA00022898"/>
    </source>
</evidence>
<dbReference type="InterPro" id="IPR050103">
    <property type="entry name" value="Class-III_PLP-dep_AT"/>
</dbReference>
<dbReference type="InterPro" id="IPR015421">
    <property type="entry name" value="PyrdxlP-dep_Trfase_major"/>
</dbReference>
<dbReference type="SUPFAM" id="SSF53383">
    <property type="entry name" value="PLP-dependent transferases"/>
    <property type="match status" value="1"/>
</dbReference>
<name>A0ABW4XJ90_9GAMM</name>
<dbReference type="GO" id="GO:0003992">
    <property type="term" value="F:N2-acetyl-L-ornithine:2-oxoglutarate 5-aminotransferase activity"/>
    <property type="evidence" value="ECO:0007669"/>
    <property type="project" value="UniProtKB-EC"/>
</dbReference>
<gene>
    <name evidence="6" type="ORF">ACFSJ3_05050</name>
</gene>
<dbReference type="PROSITE" id="PS00600">
    <property type="entry name" value="AA_TRANSFER_CLASS_3"/>
    <property type="match status" value="1"/>
</dbReference>
<protein>
    <submittedName>
        <fullName evidence="6">Acetylornithine transaminase</fullName>
        <ecNumber evidence="6">2.6.1.11</ecNumber>
    </submittedName>
</protein>
<comment type="similarity">
    <text evidence="5">Belongs to the class-III pyridoxal-phosphate-dependent aminotransferase family.</text>
</comment>
<dbReference type="Gene3D" id="3.40.640.10">
    <property type="entry name" value="Type I PLP-dependent aspartate aminotransferase-like (Major domain)"/>
    <property type="match status" value="1"/>
</dbReference>
<proteinExistence type="inferred from homology"/>
<dbReference type="InterPro" id="IPR015422">
    <property type="entry name" value="PyrdxlP-dep_Trfase_small"/>
</dbReference>
<keyword evidence="3 6" id="KW-0808">Transferase</keyword>
<evidence type="ECO:0000313" key="6">
    <source>
        <dbReference type="EMBL" id="MFD2095345.1"/>
    </source>
</evidence>
<evidence type="ECO:0000256" key="5">
    <source>
        <dbReference type="RuleBase" id="RU003560"/>
    </source>
</evidence>
<dbReference type="EMBL" id="JBHUHT010000008">
    <property type="protein sequence ID" value="MFD2095345.1"/>
    <property type="molecule type" value="Genomic_DNA"/>
</dbReference>
<evidence type="ECO:0000256" key="2">
    <source>
        <dbReference type="ARBA" id="ARBA00022576"/>
    </source>
</evidence>
<organism evidence="6 7">
    <name type="scientific">Corallincola platygyrae</name>
    <dbReference type="NCBI Taxonomy" id="1193278"/>
    <lineage>
        <taxon>Bacteria</taxon>
        <taxon>Pseudomonadati</taxon>
        <taxon>Pseudomonadota</taxon>
        <taxon>Gammaproteobacteria</taxon>
        <taxon>Alteromonadales</taxon>
        <taxon>Psychromonadaceae</taxon>
        <taxon>Corallincola</taxon>
    </lineage>
</organism>
<keyword evidence="7" id="KW-1185">Reference proteome</keyword>
<dbReference type="PIRSF" id="PIRSF000521">
    <property type="entry name" value="Transaminase_4ab_Lys_Orn"/>
    <property type="match status" value="1"/>
</dbReference>